<protein>
    <submittedName>
        <fullName evidence="2">Uncharacterized protein</fullName>
    </submittedName>
</protein>
<evidence type="ECO:0000313" key="2">
    <source>
        <dbReference type="EMBL" id="KJF15506.1"/>
    </source>
</evidence>
<accession>A0A0D8HEM5</accession>
<feature type="transmembrane region" description="Helical" evidence="1">
    <location>
        <begin position="6"/>
        <end position="23"/>
    </location>
</feature>
<evidence type="ECO:0000313" key="3">
    <source>
        <dbReference type="Proteomes" id="UP000032360"/>
    </source>
</evidence>
<proteinExistence type="predicted"/>
<sequence length="58" mass="6694">MDDKLFLMYMVLISFMKLLYLPINSHMELGLQSLGSSDVRCKKVVFLGLILECDEVRP</sequence>
<name>A0A0D8HEM5_9ACTN</name>
<keyword evidence="1" id="KW-0812">Transmembrane</keyword>
<organism evidence="2 3">
    <name type="scientific">Acidithrix ferrooxidans</name>
    <dbReference type="NCBI Taxonomy" id="1280514"/>
    <lineage>
        <taxon>Bacteria</taxon>
        <taxon>Bacillati</taxon>
        <taxon>Actinomycetota</taxon>
        <taxon>Acidimicrobiia</taxon>
        <taxon>Acidimicrobiales</taxon>
        <taxon>Acidimicrobiaceae</taxon>
        <taxon>Acidithrix</taxon>
    </lineage>
</organism>
<keyword evidence="1" id="KW-1133">Transmembrane helix</keyword>
<keyword evidence="3" id="KW-1185">Reference proteome</keyword>
<gene>
    <name evidence="2" type="ORF">AXFE_36520</name>
</gene>
<comment type="caution">
    <text evidence="2">The sequence shown here is derived from an EMBL/GenBank/DDBJ whole genome shotgun (WGS) entry which is preliminary data.</text>
</comment>
<evidence type="ECO:0000256" key="1">
    <source>
        <dbReference type="SAM" id="Phobius"/>
    </source>
</evidence>
<dbReference type="EMBL" id="JXYS01000155">
    <property type="protein sequence ID" value="KJF15506.1"/>
    <property type="molecule type" value="Genomic_DNA"/>
</dbReference>
<dbReference type="AlphaFoldDB" id="A0A0D8HEM5"/>
<keyword evidence="1" id="KW-0472">Membrane</keyword>
<reference evidence="2 3" key="1">
    <citation type="submission" date="2015-01" db="EMBL/GenBank/DDBJ databases">
        <title>Draft genome of the acidophilic iron oxidizer Acidithrix ferrooxidans strain Py-F3.</title>
        <authorList>
            <person name="Poehlein A."/>
            <person name="Eisen S."/>
            <person name="Schloemann M."/>
            <person name="Johnson B.D."/>
            <person name="Daniel R."/>
            <person name="Muehling M."/>
        </authorList>
    </citation>
    <scope>NUCLEOTIDE SEQUENCE [LARGE SCALE GENOMIC DNA]</scope>
    <source>
        <strain evidence="2 3">Py-F3</strain>
    </source>
</reference>
<dbReference type="Proteomes" id="UP000032360">
    <property type="component" value="Unassembled WGS sequence"/>
</dbReference>